<accession>A0A7W3XZU9</accession>
<dbReference type="Pfam" id="PF14534">
    <property type="entry name" value="DUF4440"/>
    <property type="match status" value="1"/>
</dbReference>
<name>A0A7W3XZU9_9ACTN</name>
<gene>
    <name evidence="2" type="ORF">FNQ90_00725</name>
</gene>
<evidence type="ECO:0000313" key="3">
    <source>
        <dbReference type="Proteomes" id="UP000538929"/>
    </source>
</evidence>
<dbReference type="InterPro" id="IPR027843">
    <property type="entry name" value="DUF4440"/>
</dbReference>
<dbReference type="NCBIfam" id="TIGR02246">
    <property type="entry name" value="SgcJ/EcaC family oxidoreductase"/>
    <property type="match status" value="1"/>
</dbReference>
<sequence>MTTSSPASVVTPRADVPGEDQAAVAALPGRIMAAWAQHDAKAFAGIFTEEGSMILPGVHRTGRQEIETFMSGAFQGPYRGTRVTGTPLGLTFLSPEVAVVITRGGVLAPGESTVADERAVRATWVAVKRDREWFLAAYQNSPRDSV</sequence>
<dbReference type="RefSeq" id="WP_182604464.1">
    <property type="nucleotide sequence ID" value="NZ_VKHT01000010.1"/>
</dbReference>
<evidence type="ECO:0000313" key="2">
    <source>
        <dbReference type="EMBL" id="MBB0242667.1"/>
    </source>
</evidence>
<dbReference type="AlphaFoldDB" id="A0A7W3XZU9"/>
<comment type="caution">
    <text evidence="2">The sequence shown here is derived from an EMBL/GenBank/DDBJ whole genome shotgun (WGS) entry which is preliminary data.</text>
</comment>
<dbReference type="EMBL" id="VKHT01000010">
    <property type="protein sequence ID" value="MBB0242667.1"/>
    <property type="molecule type" value="Genomic_DNA"/>
</dbReference>
<keyword evidence="3" id="KW-1185">Reference proteome</keyword>
<dbReference type="InterPro" id="IPR011944">
    <property type="entry name" value="Steroid_delta5-4_isomerase"/>
</dbReference>
<proteinExistence type="predicted"/>
<dbReference type="SUPFAM" id="SSF54427">
    <property type="entry name" value="NTF2-like"/>
    <property type="match status" value="1"/>
</dbReference>
<dbReference type="Proteomes" id="UP000538929">
    <property type="component" value="Unassembled WGS sequence"/>
</dbReference>
<protein>
    <submittedName>
        <fullName evidence="2">SgcJ/EcaC family oxidoreductase</fullName>
    </submittedName>
</protein>
<reference evidence="3" key="1">
    <citation type="submission" date="2019-10" db="EMBL/GenBank/DDBJ databases">
        <title>Streptomyces sp. nov., a novel actinobacterium isolated from alkaline environment.</title>
        <authorList>
            <person name="Golinska P."/>
        </authorList>
    </citation>
    <scope>NUCLEOTIDE SEQUENCE [LARGE SCALE GENOMIC DNA]</scope>
    <source>
        <strain evidence="3">DSM 42118</strain>
    </source>
</reference>
<dbReference type="InterPro" id="IPR032710">
    <property type="entry name" value="NTF2-like_dom_sf"/>
</dbReference>
<evidence type="ECO:0000259" key="1">
    <source>
        <dbReference type="Pfam" id="PF14534"/>
    </source>
</evidence>
<dbReference type="Gene3D" id="3.10.450.50">
    <property type="match status" value="1"/>
</dbReference>
<organism evidence="2 3">
    <name type="scientific">Streptomyces alkaliphilus</name>
    <dbReference type="NCBI Taxonomy" id="1472722"/>
    <lineage>
        <taxon>Bacteria</taxon>
        <taxon>Bacillati</taxon>
        <taxon>Actinomycetota</taxon>
        <taxon>Actinomycetes</taxon>
        <taxon>Kitasatosporales</taxon>
        <taxon>Streptomycetaceae</taxon>
        <taxon>Streptomyces</taxon>
    </lineage>
</organism>
<feature type="domain" description="DUF4440" evidence="1">
    <location>
        <begin position="30"/>
        <end position="133"/>
    </location>
</feature>